<dbReference type="Pfam" id="PF12697">
    <property type="entry name" value="Abhydrolase_6"/>
    <property type="match status" value="1"/>
</dbReference>
<reference evidence="2 3" key="1">
    <citation type="submission" date="2024-07" db="EMBL/GenBank/DDBJ databases">
        <title>Section-level genome sequencing and comparative genomics of Aspergillus sections Usti and Cavernicolus.</title>
        <authorList>
            <consortium name="Lawrence Berkeley National Laboratory"/>
            <person name="Nybo J.L."/>
            <person name="Vesth T.C."/>
            <person name="Theobald S."/>
            <person name="Frisvad J.C."/>
            <person name="Larsen T.O."/>
            <person name="Kjaerboelling I."/>
            <person name="Rothschild-Mancinelli K."/>
            <person name="Lyhne E.K."/>
            <person name="Kogle M.E."/>
            <person name="Barry K."/>
            <person name="Clum A."/>
            <person name="Na H."/>
            <person name="Ledsgaard L."/>
            <person name="Lin J."/>
            <person name="Lipzen A."/>
            <person name="Kuo A."/>
            <person name="Riley R."/>
            <person name="Mondo S."/>
            <person name="Labutti K."/>
            <person name="Haridas S."/>
            <person name="Pangalinan J."/>
            <person name="Salamov A.A."/>
            <person name="Simmons B.A."/>
            <person name="Magnuson J.K."/>
            <person name="Chen J."/>
            <person name="Drula E."/>
            <person name="Henrissat B."/>
            <person name="Wiebenga A."/>
            <person name="Lubbers R.J."/>
            <person name="Gomes A.C."/>
            <person name="Makela M.R."/>
            <person name="Stajich J."/>
            <person name="Grigoriev I.V."/>
            <person name="Mortensen U.H."/>
            <person name="De Vries R.P."/>
            <person name="Baker S.E."/>
            <person name="Andersen M.R."/>
        </authorList>
    </citation>
    <scope>NUCLEOTIDE SEQUENCE [LARGE SCALE GENOMIC DNA]</scope>
    <source>
        <strain evidence="2 3">CBS 588.65</strain>
    </source>
</reference>
<gene>
    <name evidence="2" type="ORF">BJX63DRAFT_398765</name>
</gene>
<feature type="domain" description="AB hydrolase-1" evidence="1">
    <location>
        <begin position="6"/>
        <end position="234"/>
    </location>
</feature>
<comment type="caution">
    <text evidence="2">The sequence shown here is derived from an EMBL/GenBank/DDBJ whole genome shotgun (WGS) entry which is preliminary data.</text>
</comment>
<evidence type="ECO:0000259" key="1">
    <source>
        <dbReference type="Pfam" id="PF12697"/>
    </source>
</evidence>
<name>A0ABR4H7Y4_9EURO</name>
<protein>
    <submittedName>
        <fullName evidence="2">Alpha/beta-hydrolase</fullName>
    </submittedName>
</protein>
<evidence type="ECO:0000313" key="2">
    <source>
        <dbReference type="EMBL" id="KAL2811561.1"/>
    </source>
</evidence>
<proteinExistence type="predicted"/>
<dbReference type="Gene3D" id="3.40.50.1820">
    <property type="entry name" value="alpha/beta hydrolase"/>
    <property type="match status" value="1"/>
</dbReference>
<sequence>MALPTIVFIPGAWHSPEYYGAVRSLLEAKGYPTVGVDLPSVGGHATMKDDAAAIRAVTEKLAAQGTKIVLVMHSYGGIPGSESASALGWKQRQAAGEPGGIVALVYIAAYMLEEGGSIMSFAKDGQMPHWLTVKDGLIYYDESEAIPNMYGDFAPEHEPEVWASKLKPHAGASWTEGVTYVAYRDIATTYLLCMNDRSLPVDMQKQFVAAAEGRITVQSCDSAHSPMITIPELVEETIIRAAEAVDAEK</sequence>
<dbReference type="Proteomes" id="UP001610334">
    <property type="component" value="Unassembled WGS sequence"/>
</dbReference>
<accession>A0ABR4H7Y4</accession>
<dbReference type="PANTHER" id="PTHR37017:SF11">
    <property type="entry name" value="ESTERASE_LIPASE_THIOESTERASE DOMAIN-CONTAINING PROTEIN"/>
    <property type="match status" value="1"/>
</dbReference>
<keyword evidence="3" id="KW-1185">Reference proteome</keyword>
<dbReference type="EMBL" id="JBFXLT010000056">
    <property type="protein sequence ID" value="KAL2811561.1"/>
    <property type="molecule type" value="Genomic_DNA"/>
</dbReference>
<organism evidence="2 3">
    <name type="scientific">Aspergillus granulosus</name>
    <dbReference type="NCBI Taxonomy" id="176169"/>
    <lineage>
        <taxon>Eukaryota</taxon>
        <taxon>Fungi</taxon>
        <taxon>Dikarya</taxon>
        <taxon>Ascomycota</taxon>
        <taxon>Pezizomycotina</taxon>
        <taxon>Eurotiomycetes</taxon>
        <taxon>Eurotiomycetidae</taxon>
        <taxon>Eurotiales</taxon>
        <taxon>Aspergillaceae</taxon>
        <taxon>Aspergillus</taxon>
        <taxon>Aspergillus subgen. Nidulantes</taxon>
    </lineage>
</organism>
<dbReference type="InterPro" id="IPR052897">
    <property type="entry name" value="Sec-Metab_Biosynth_Hydrolase"/>
</dbReference>
<dbReference type="PANTHER" id="PTHR37017">
    <property type="entry name" value="AB HYDROLASE-1 DOMAIN-CONTAINING PROTEIN-RELATED"/>
    <property type="match status" value="1"/>
</dbReference>
<evidence type="ECO:0000313" key="3">
    <source>
        <dbReference type="Proteomes" id="UP001610334"/>
    </source>
</evidence>
<dbReference type="SUPFAM" id="SSF53474">
    <property type="entry name" value="alpha/beta-Hydrolases"/>
    <property type="match status" value="1"/>
</dbReference>
<dbReference type="InterPro" id="IPR029058">
    <property type="entry name" value="AB_hydrolase_fold"/>
</dbReference>
<dbReference type="InterPro" id="IPR000073">
    <property type="entry name" value="AB_hydrolase_1"/>
</dbReference>